<keyword evidence="2" id="KW-1185">Reference proteome</keyword>
<dbReference type="Pfam" id="PF13344">
    <property type="entry name" value="Hydrolase_6"/>
    <property type="match status" value="1"/>
</dbReference>
<organism evidence="1 2">
    <name type="scientific">Microcella putealis</name>
    <dbReference type="NCBI Taxonomy" id="337005"/>
    <lineage>
        <taxon>Bacteria</taxon>
        <taxon>Bacillati</taxon>
        <taxon>Actinomycetota</taxon>
        <taxon>Actinomycetes</taxon>
        <taxon>Micrococcales</taxon>
        <taxon>Microbacteriaceae</taxon>
        <taxon>Microcella</taxon>
    </lineage>
</organism>
<protein>
    <submittedName>
        <fullName evidence="1">HAD superfamily hydrolase (TIGR01450 family)</fullName>
    </submittedName>
</protein>
<dbReference type="Gene3D" id="3.40.50.1000">
    <property type="entry name" value="HAD superfamily/HAD-like"/>
    <property type="match status" value="2"/>
</dbReference>
<evidence type="ECO:0000313" key="1">
    <source>
        <dbReference type="EMBL" id="RZS57690.1"/>
    </source>
</evidence>
<dbReference type="Pfam" id="PF13242">
    <property type="entry name" value="Hydrolase_like"/>
    <property type="match status" value="1"/>
</dbReference>
<proteinExistence type="predicted"/>
<name>A0A4V2EWZ3_9MICO</name>
<dbReference type="SUPFAM" id="SSF56784">
    <property type="entry name" value="HAD-like"/>
    <property type="match status" value="1"/>
</dbReference>
<evidence type="ECO:0000313" key="2">
    <source>
        <dbReference type="Proteomes" id="UP000293519"/>
    </source>
</evidence>
<dbReference type="EMBL" id="SGWW01000002">
    <property type="protein sequence ID" value="RZS57690.1"/>
    <property type="molecule type" value="Genomic_DNA"/>
</dbReference>
<gene>
    <name evidence="1" type="ORF">EV141_1408</name>
</gene>
<dbReference type="OrthoDB" id="3400930at2"/>
<comment type="caution">
    <text evidence="1">The sequence shown here is derived from an EMBL/GenBank/DDBJ whole genome shotgun (WGS) entry which is preliminary data.</text>
</comment>
<dbReference type="InterPro" id="IPR036412">
    <property type="entry name" value="HAD-like_sf"/>
</dbReference>
<sequence>MFAKKTPTPLDGRDALLLDLDGVVYRGPDPVDHAVTSIQKAARSTRVAYLTNNASRTDASVAEHLSSFGLSVAADDVVTSPQAALRVLATLVEPGALVMVVGGEGITAELEKAGYRITRSAEDQPDAVVQGFAPHVGWEHLAEASFALQHEHVHWVATNTDWTIPQKRGIAPGNGTLVSAVHLAVGRLPVFAGKPEKPIYDEALERFGSTNPLAIGDRLDTDIAGANRAGLTSALVLTGIDQAKQVLAATPEQRPAYILRDLRELFTPYPDVAEEVDADGVRTVTCGKAVVRMKQHLVRVARAGDDPVDLLRAGAAIVWASGLQIWGLDVDPQLYS</sequence>
<dbReference type="GO" id="GO:0005737">
    <property type="term" value="C:cytoplasm"/>
    <property type="evidence" value="ECO:0007669"/>
    <property type="project" value="TreeGrafter"/>
</dbReference>
<dbReference type="PANTHER" id="PTHR19288">
    <property type="entry name" value="4-NITROPHENYLPHOSPHATASE-RELATED"/>
    <property type="match status" value="1"/>
</dbReference>
<dbReference type="InterPro" id="IPR023214">
    <property type="entry name" value="HAD_sf"/>
</dbReference>
<dbReference type="GO" id="GO:0016791">
    <property type="term" value="F:phosphatase activity"/>
    <property type="evidence" value="ECO:0007669"/>
    <property type="project" value="TreeGrafter"/>
</dbReference>
<dbReference type="NCBIfam" id="TIGR01460">
    <property type="entry name" value="HAD-SF-IIA"/>
    <property type="match status" value="1"/>
</dbReference>
<dbReference type="AlphaFoldDB" id="A0A4V2EWZ3"/>
<dbReference type="Proteomes" id="UP000293519">
    <property type="component" value="Unassembled WGS sequence"/>
</dbReference>
<dbReference type="PANTHER" id="PTHR19288:SF95">
    <property type="entry name" value="D-GLYCEROL 3-PHOSPHATE PHOSPHATASE"/>
    <property type="match status" value="1"/>
</dbReference>
<dbReference type="InterPro" id="IPR006357">
    <property type="entry name" value="HAD-SF_hydro_IIA"/>
</dbReference>
<reference evidence="1 2" key="1">
    <citation type="journal article" date="2015" name="Stand. Genomic Sci.">
        <title>Genomic Encyclopedia of Bacterial and Archaeal Type Strains, Phase III: the genomes of soil and plant-associated and newly described type strains.</title>
        <authorList>
            <person name="Whitman W.B."/>
            <person name="Woyke T."/>
            <person name="Klenk H.P."/>
            <person name="Zhou Y."/>
            <person name="Lilburn T.G."/>
            <person name="Beck B.J."/>
            <person name="De Vos P."/>
            <person name="Vandamme P."/>
            <person name="Eisen J.A."/>
            <person name="Garrity G."/>
            <person name="Hugenholtz P."/>
            <person name="Kyrpides N.C."/>
        </authorList>
    </citation>
    <scope>NUCLEOTIDE SEQUENCE [LARGE SCALE GENOMIC DNA]</scope>
    <source>
        <strain evidence="1 2">CV2</strain>
    </source>
</reference>
<accession>A0A4V2EWZ3</accession>
<keyword evidence="1" id="KW-0378">Hydrolase</keyword>